<proteinExistence type="predicted"/>
<gene>
    <name evidence="1" type="ORF">HNP33_003699</name>
</gene>
<dbReference type="EMBL" id="JACHKZ010000033">
    <property type="protein sequence ID" value="MBB6579585.1"/>
    <property type="molecule type" value="Genomic_DNA"/>
</dbReference>
<protein>
    <submittedName>
        <fullName evidence="1">Uncharacterized protein</fullName>
    </submittedName>
</protein>
<reference evidence="1 2" key="1">
    <citation type="submission" date="2020-08" db="EMBL/GenBank/DDBJ databases">
        <title>Functional genomics of gut bacteria from endangered species of beetles.</title>
        <authorList>
            <person name="Carlos-Shanley C."/>
        </authorList>
    </citation>
    <scope>NUCLEOTIDE SEQUENCE [LARGE SCALE GENOMIC DNA]</scope>
    <source>
        <strain evidence="1 2">S00124</strain>
    </source>
</reference>
<dbReference type="Proteomes" id="UP000562492">
    <property type="component" value="Unassembled WGS sequence"/>
</dbReference>
<dbReference type="RefSeq" id="WP_184711121.1">
    <property type="nucleotide sequence ID" value="NZ_JACHKZ010000033.1"/>
</dbReference>
<evidence type="ECO:0000313" key="1">
    <source>
        <dbReference type="EMBL" id="MBB6579585.1"/>
    </source>
</evidence>
<sequence>MNDTAGTNLGQGMPKSGQLAEMFLTIAADKLKSLQSIRENDEQWTEADVNVDFAIDLAVDHIRAMTSRGFNDSGVFVVDWYKAAAAVELSLSAFSRPSCWYGRSLKVTAEFFRQAPELFDYASS</sequence>
<name>A0ABR6RK75_9BURK</name>
<accession>A0ABR6RK75</accession>
<organism evidence="1 2">
    <name type="scientific">Comamonas odontotermitis</name>
    <dbReference type="NCBI Taxonomy" id="379895"/>
    <lineage>
        <taxon>Bacteria</taxon>
        <taxon>Pseudomonadati</taxon>
        <taxon>Pseudomonadota</taxon>
        <taxon>Betaproteobacteria</taxon>
        <taxon>Burkholderiales</taxon>
        <taxon>Comamonadaceae</taxon>
        <taxon>Comamonas</taxon>
    </lineage>
</organism>
<comment type="caution">
    <text evidence="1">The sequence shown here is derived from an EMBL/GenBank/DDBJ whole genome shotgun (WGS) entry which is preliminary data.</text>
</comment>
<keyword evidence="2" id="KW-1185">Reference proteome</keyword>
<evidence type="ECO:0000313" key="2">
    <source>
        <dbReference type="Proteomes" id="UP000562492"/>
    </source>
</evidence>